<feature type="domain" description="PRD" evidence="4">
    <location>
        <begin position="170"/>
        <end position="280"/>
    </location>
</feature>
<dbReference type="InterPro" id="IPR036634">
    <property type="entry name" value="PRD_sf"/>
</dbReference>
<organism evidence="5 6">
    <name type="scientific">Corynebacterium breve</name>
    <dbReference type="NCBI Taxonomy" id="3049799"/>
    <lineage>
        <taxon>Bacteria</taxon>
        <taxon>Bacillati</taxon>
        <taxon>Actinomycetota</taxon>
        <taxon>Actinomycetes</taxon>
        <taxon>Mycobacteriales</taxon>
        <taxon>Corynebacteriaceae</taxon>
        <taxon>Corynebacterium</taxon>
    </lineage>
</organism>
<keyword evidence="2" id="KW-0805">Transcription regulation</keyword>
<keyword evidence="3" id="KW-0804">Transcription</keyword>
<dbReference type="SUPFAM" id="SSF50151">
    <property type="entry name" value="SacY-like RNA-binding domain"/>
    <property type="match status" value="1"/>
</dbReference>
<proteinExistence type="predicted"/>
<dbReference type="InterPro" id="IPR011608">
    <property type="entry name" value="PRD"/>
</dbReference>
<dbReference type="Gene3D" id="2.30.24.10">
    <property type="entry name" value="CAT RNA-binding domain"/>
    <property type="match status" value="1"/>
</dbReference>
<evidence type="ECO:0000259" key="4">
    <source>
        <dbReference type="PROSITE" id="PS51372"/>
    </source>
</evidence>
<dbReference type="Pfam" id="PF03123">
    <property type="entry name" value="CAT_RBD"/>
    <property type="match status" value="1"/>
</dbReference>
<feature type="domain" description="PRD" evidence="4">
    <location>
        <begin position="64"/>
        <end position="169"/>
    </location>
</feature>
<dbReference type="Gene3D" id="1.10.1790.10">
    <property type="entry name" value="PRD domain"/>
    <property type="match status" value="2"/>
</dbReference>
<dbReference type="PROSITE" id="PS51372">
    <property type="entry name" value="PRD_2"/>
    <property type="match status" value="2"/>
</dbReference>
<dbReference type="InterPro" id="IPR004341">
    <property type="entry name" value="CAT_RNA-bd_dom"/>
</dbReference>
<dbReference type="Pfam" id="PF00874">
    <property type="entry name" value="PRD"/>
    <property type="match status" value="2"/>
</dbReference>
<name>A0ABY8VEH2_9CORY</name>
<protein>
    <submittedName>
        <fullName evidence="5">PRD domain-containing protein</fullName>
    </submittedName>
</protein>
<keyword evidence="6" id="KW-1185">Reference proteome</keyword>
<evidence type="ECO:0000256" key="2">
    <source>
        <dbReference type="ARBA" id="ARBA00023015"/>
    </source>
</evidence>
<dbReference type="InterPro" id="IPR050661">
    <property type="entry name" value="BglG_antiterminators"/>
</dbReference>
<dbReference type="SUPFAM" id="SSF63520">
    <property type="entry name" value="PTS-regulatory domain, PRD"/>
    <property type="match status" value="2"/>
</dbReference>
<dbReference type="SMART" id="SM01061">
    <property type="entry name" value="CAT_RBD"/>
    <property type="match status" value="1"/>
</dbReference>
<evidence type="ECO:0000313" key="5">
    <source>
        <dbReference type="EMBL" id="WIM67356.1"/>
    </source>
</evidence>
<dbReference type="EMBL" id="CP126969">
    <property type="protein sequence ID" value="WIM67356.1"/>
    <property type="molecule type" value="Genomic_DNA"/>
</dbReference>
<evidence type="ECO:0000256" key="3">
    <source>
        <dbReference type="ARBA" id="ARBA00023163"/>
    </source>
</evidence>
<dbReference type="RefSeq" id="WP_284824395.1">
    <property type="nucleotide sequence ID" value="NZ_CP126969.1"/>
</dbReference>
<dbReference type="InterPro" id="IPR036650">
    <property type="entry name" value="CAT_RNA-bd_dom_sf"/>
</dbReference>
<dbReference type="PANTHER" id="PTHR30185:SF18">
    <property type="entry name" value="TRANSCRIPTIONAL REGULATOR MTLR"/>
    <property type="match status" value="1"/>
</dbReference>
<reference evidence="5 6" key="1">
    <citation type="submission" date="2023-05" db="EMBL/GenBank/DDBJ databases">
        <title>Corynebacterium suedekumii sp. nov. and Corynebacterium breve sp. nov. isolated from raw cow's milk.</title>
        <authorList>
            <person name="Baer M.K."/>
            <person name="Mehl L."/>
            <person name="Hellmuth R."/>
            <person name="Marke G."/>
            <person name="Lipski A."/>
        </authorList>
    </citation>
    <scope>NUCLEOTIDE SEQUENCE [LARGE SCALE GENOMIC DNA]</scope>
    <source>
        <strain evidence="5 6">R4</strain>
    </source>
</reference>
<dbReference type="PANTHER" id="PTHR30185">
    <property type="entry name" value="CRYPTIC BETA-GLUCOSIDE BGL OPERON ANTITERMINATOR"/>
    <property type="match status" value="1"/>
</dbReference>
<evidence type="ECO:0000313" key="6">
    <source>
        <dbReference type="Proteomes" id="UP001225598"/>
    </source>
</evidence>
<evidence type="ECO:0000256" key="1">
    <source>
        <dbReference type="ARBA" id="ARBA00022737"/>
    </source>
</evidence>
<gene>
    <name evidence="5" type="ORF">QP027_09645</name>
</gene>
<accession>A0ABY8VEH2</accession>
<dbReference type="Proteomes" id="UP001225598">
    <property type="component" value="Chromosome"/>
</dbReference>
<keyword evidence="1" id="KW-0677">Repeat</keyword>
<sequence length="280" mass="31101">MQILRVFNNNVVLAKQADGEVVVTGRGIGFGARHGDTVDKAKVHKVFVPADGRDPDHLGEMLAMIPGEVIAIVNASLEEVGVDPTMREKITLVTALADHVAMAIKRQAEGQQIEYPLEAEVRHLYPEDLALAQRLLQAINRRLNAPLPDSEAIAFTLHFVNANFASGDLSYTYKMTGVIEQILDVIGAHYGIELDSSFISVARFITHMRYLFVRLATKQQLTEGSPELSEQIRTLYPEASTCAHKIANIVELRFDSELSDEEIAYLTLHTERLGTHRKDT</sequence>